<dbReference type="EMBL" id="VSWC01000092">
    <property type="protein sequence ID" value="KAA1091454.1"/>
    <property type="molecule type" value="Genomic_DNA"/>
</dbReference>
<keyword evidence="5 6" id="KW-0408">Iron</keyword>
<keyword evidence="3 6" id="KW-0479">Metal-binding</keyword>
<organism evidence="9 12">
    <name type="scientific">Puccinia graminis f. sp. tritici</name>
    <dbReference type="NCBI Taxonomy" id="56615"/>
    <lineage>
        <taxon>Eukaryota</taxon>
        <taxon>Fungi</taxon>
        <taxon>Dikarya</taxon>
        <taxon>Basidiomycota</taxon>
        <taxon>Pucciniomycotina</taxon>
        <taxon>Pucciniomycetes</taxon>
        <taxon>Pucciniales</taxon>
        <taxon>Pucciniaceae</taxon>
        <taxon>Puccinia</taxon>
    </lineage>
</organism>
<comment type="cofactor">
    <cofactor evidence="1 6">
        <name>heme</name>
        <dbReference type="ChEBI" id="CHEBI:30413"/>
    </cofactor>
</comment>
<reference evidence="11 12" key="1">
    <citation type="submission" date="2019-05" db="EMBL/GenBank/DDBJ databases">
        <title>Emergence of the Ug99 lineage of the wheat stem rust pathogen through somatic hybridization.</title>
        <authorList>
            <person name="Li F."/>
            <person name="Upadhyaya N.M."/>
            <person name="Sperschneider J."/>
            <person name="Matny O."/>
            <person name="Nguyen-Phuc H."/>
            <person name="Mago R."/>
            <person name="Raley C."/>
            <person name="Miller M.E."/>
            <person name="Silverstein K.A.T."/>
            <person name="Henningsen E."/>
            <person name="Hirsch C.D."/>
            <person name="Visser B."/>
            <person name="Pretorius Z.A."/>
            <person name="Steffenson B.J."/>
            <person name="Schwessinger B."/>
            <person name="Dodds P.N."/>
            <person name="Figueroa M."/>
        </authorList>
    </citation>
    <scope>NUCLEOTIDE SEQUENCE [LARGE SCALE GENOMIC DNA]</scope>
    <source>
        <strain evidence="10">21-0</strain>
        <strain evidence="9 12">Ug99</strain>
    </source>
</reference>
<dbReference type="InterPro" id="IPR050121">
    <property type="entry name" value="Cytochrome_P450_monoxygenase"/>
</dbReference>
<keyword evidence="7" id="KW-0503">Monooxygenase</keyword>
<evidence type="ECO:0000256" key="8">
    <source>
        <dbReference type="SAM" id="Phobius"/>
    </source>
</evidence>
<evidence type="ECO:0000313" key="11">
    <source>
        <dbReference type="Proteomes" id="UP000324748"/>
    </source>
</evidence>
<evidence type="ECO:0000313" key="12">
    <source>
        <dbReference type="Proteomes" id="UP000325313"/>
    </source>
</evidence>
<evidence type="ECO:0000313" key="10">
    <source>
        <dbReference type="EMBL" id="KAA1091454.1"/>
    </source>
</evidence>
<evidence type="ECO:0000256" key="2">
    <source>
        <dbReference type="ARBA" id="ARBA00010617"/>
    </source>
</evidence>
<dbReference type="Gene3D" id="1.10.630.10">
    <property type="entry name" value="Cytochrome P450"/>
    <property type="match status" value="1"/>
</dbReference>
<evidence type="ECO:0000256" key="4">
    <source>
        <dbReference type="ARBA" id="ARBA00023002"/>
    </source>
</evidence>
<dbReference type="GO" id="GO:0004497">
    <property type="term" value="F:monooxygenase activity"/>
    <property type="evidence" value="ECO:0007669"/>
    <property type="project" value="UniProtKB-KW"/>
</dbReference>
<accession>A0A5B0MIT6</accession>
<keyword evidence="11" id="KW-1185">Reference proteome</keyword>
<dbReference type="Proteomes" id="UP000325313">
    <property type="component" value="Unassembled WGS sequence"/>
</dbReference>
<dbReference type="GO" id="GO:0020037">
    <property type="term" value="F:heme binding"/>
    <property type="evidence" value="ECO:0007669"/>
    <property type="project" value="InterPro"/>
</dbReference>
<dbReference type="Proteomes" id="UP000324748">
    <property type="component" value="Unassembled WGS sequence"/>
</dbReference>
<dbReference type="GO" id="GO:0005506">
    <property type="term" value="F:iron ion binding"/>
    <property type="evidence" value="ECO:0007669"/>
    <property type="project" value="InterPro"/>
</dbReference>
<evidence type="ECO:0000256" key="7">
    <source>
        <dbReference type="RuleBase" id="RU000461"/>
    </source>
</evidence>
<keyword evidence="4 7" id="KW-0560">Oxidoreductase</keyword>
<sequence>MSSVSAMSSAEFPFLSLHLLSHSFSGIFFTHRFDFENLILGEHSTTNSWIQKNAVLVLRRWTEWFTGPHGFYIISFFILGLLIYDALRPRPLNGIPTSGRYCWALGDSGALYRHMKLNKTRTTFFTDQANRVGPLSQVMLGPAGSWFGRLTGLGSHIVVLADGQQLVEVCAKRSREFPDPGLTLDIYKGIIPNGQLALPTGPAFKHHRRAIAHSMSSSHLSQVTPKITNSVIELIQLWKKRSQILDESGEKYFKAAQDLRLSTMDTISDIIFGKPFGVMSARLVHIETSNGALSADARPQFPTLARALNVIVAEVARCYLSPSKSLFWFIQRLFNREWRQAKSTVFGYLKNEVEKERITLSEEQSFGGTDSKDPDNVDSVLSLLVKDEHLSKLRGEKPLSTDEITQELLVYWVAGHGTMACTLAWAVKLLSNNPEVQYKLRDQLVNTLPSLNERSPTFSDLKVCSSDLGYLDATCFEILRCGKVLGEVSRTSRVDTMVMGHVIPKDTVVMMPHSRLSSPQESESEFRPERWIDGDGKFDAQLPGPLHVFGHGQRGCFGKNLAVLELKLYIAMLCMELFFDRVPDDVNSMDAIELVANHPQTCVIRPIPWSKISNDSTQHL</sequence>
<comment type="similarity">
    <text evidence="2 7">Belongs to the cytochrome P450 family.</text>
</comment>
<dbReference type="OrthoDB" id="2498889at2759"/>
<dbReference type="PROSITE" id="PS00086">
    <property type="entry name" value="CYTOCHROME_P450"/>
    <property type="match status" value="1"/>
</dbReference>
<protein>
    <recommendedName>
        <fullName evidence="13">Cytochrome P450-dit2</fullName>
    </recommendedName>
</protein>
<evidence type="ECO:0000256" key="1">
    <source>
        <dbReference type="ARBA" id="ARBA00001971"/>
    </source>
</evidence>
<feature type="binding site" description="axial binding residue" evidence="6">
    <location>
        <position position="556"/>
    </location>
    <ligand>
        <name>heme</name>
        <dbReference type="ChEBI" id="CHEBI:30413"/>
    </ligand>
    <ligandPart>
        <name>Fe</name>
        <dbReference type="ChEBI" id="CHEBI:18248"/>
    </ligandPart>
</feature>
<dbReference type="PANTHER" id="PTHR24305">
    <property type="entry name" value="CYTOCHROME P450"/>
    <property type="match status" value="1"/>
</dbReference>
<proteinExistence type="inferred from homology"/>
<keyword evidence="8" id="KW-0812">Transmembrane</keyword>
<dbReference type="PRINTS" id="PR00463">
    <property type="entry name" value="EP450I"/>
</dbReference>
<keyword evidence="8" id="KW-0472">Membrane</keyword>
<evidence type="ECO:0000256" key="6">
    <source>
        <dbReference type="PIRSR" id="PIRSR602401-1"/>
    </source>
</evidence>
<dbReference type="InterPro" id="IPR036396">
    <property type="entry name" value="Cyt_P450_sf"/>
</dbReference>
<dbReference type="Pfam" id="PF00067">
    <property type="entry name" value="p450"/>
    <property type="match status" value="1"/>
</dbReference>
<evidence type="ECO:0000256" key="5">
    <source>
        <dbReference type="ARBA" id="ARBA00023004"/>
    </source>
</evidence>
<dbReference type="InterPro" id="IPR017972">
    <property type="entry name" value="Cyt_P450_CS"/>
</dbReference>
<keyword evidence="6 7" id="KW-0349">Heme</keyword>
<feature type="transmembrane region" description="Helical" evidence="8">
    <location>
        <begin position="69"/>
        <end position="87"/>
    </location>
</feature>
<evidence type="ECO:0000256" key="3">
    <source>
        <dbReference type="ARBA" id="ARBA00022723"/>
    </source>
</evidence>
<dbReference type="EMBL" id="VDEP01000471">
    <property type="protein sequence ID" value="KAA1076093.1"/>
    <property type="molecule type" value="Genomic_DNA"/>
</dbReference>
<dbReference type="GO" id="GO:0016705">
    <property type="term" value="F:oxidoreductase activity, acting on paired donors, with incorporation or reduction of molecular oxygen"/>
    <property type="evidence" value="ECO:0007669"/>
    <property type="project" value="InterPro"/>
</dbReference>
<keyword evidence="8" id="KW-1133">Transmembrane helix</keyword>
<dbReference type="PRINTS" id="PR00385">
    <property type="entry name" value="P450"/>
</dbReference>
<dbReference type="InterPro" id="IPR002401">
    <property type="entry name" value="Cyt_P450_E_grp-I"/>
</dbReference>
<gene>
    <name evidence="10" type="ORF">PGT21_034037</name>
    <name evidence="9" type="ORF">PGTUg99_035515</name>
</gene>
<evidence type="ECO:0008006" key="13">
    <source>
        <dbReference type="Google" id="ProtNLM"/>
    </source>
</evidence>
<dbReference type="SUPFAM" id="SSF48264">
    <property type="entry name" value="Cytochrome P450"/>
    <property type="match status" value="1"/>
</dbReference>
<dbReference type="AlphaFoldDB" id="A0A5B0MIT6"/>
<name>A0A5B0MIT6_PUCGR</name>
<dbReference type="InterPro" id="IPR001128">
    <property type="entry name" value="Cyt_P450"/>
</dbReference>
<evidence type="ECO:0000313" key="9">
    <source>
        <dbReference type="EMBL" id="KAA1076093.1"/>
    </source>
</evidence>
<dbReference type="PANTHER" id="PTHR24305:SF166">
    <property type="entry name" value="CYTOCHROME P450 12A4, MITOCHONDRIAL-RELATED"/>
    <property type="match status" value="1"/>
</dbReference>
<comment type="caution">
    <text evidence="9">The sequence shown here is derived from an EMBL/GenBank/DDBJ whole genome shotgun (WGS) entry which is preliminary data.</text>
</comment>